<evidence type="ECO:0000256" key="2">
    <source>
        <dbReference type="ARBA" id="ARBA00023015"/>
    </source>
</evidence>
<dbReference type="SUPFAM" id="SSF52242">
    <property type="entry name" value="Cobalamin (vitamin B12)-binding domain"/>
    <property type="match status" value="1"/>
</dbReference>
<dbReference type="PANTHER" id="PTHR30204">
    <property type="entry name" value="REDOX-CYCLING DRUG-SENSING TRANSCRIPTIONAL ACTIVATOR SOXR"/>
    <property type="match status" value="1"/>
</dbReference>
<dbReference type="GO" id="GO:0003677">
    <property type="term" value="F:DNA binding"/>
    <property type="evidence" value="ECO:0007669"/>
    <property type="project" value="UniProtKB-KW"/>
</dbReference>
<feature type="domain" description="HTH merR-type" evidence="5">
    <location>
        <begin position="5"/>
        <end position="74"/>
    </location>
</feature>
<dbReference type="InterPro" id="IPR036594">
    <property type="entry name" value="Meth_synthase_dom"/>
</dbReference>
<dbReference type="InterPro" id="IPR000551">
    <property type="entry name" value="MerR-type_HTH_dom"/>
</dbReference>
<keyword evidence="1" id="KW-0678">Repressor</keyword>
<sequence>MKTAGYSIKDLEVLSGIKMHTIRIWEKRYELLSPNRTDTNIRLYDDEDLKRLLNISLLTKNGYKISKVSQWNDAEIKDTVIKLTSSKTSYADYIDRFMFLMVELNTVGFEKLLNEVLSEFSFEDAHFNILFKLFERVGTYWQVGSIFPAQEHYVTHLFRQKLIAEIDKLGSSEAGKRTILFYLPENELHEISLLFYSYLARKSGYNIFYLGQSVPFEDLEKINAVKEVDYVFTAFINSIPPDELEDYLIRLRECFPKQKVFITGHQVRQNNPALPRNFKTVKDHHEFKKYLG</sequence>
<accession>A0A399T5M0</accession>
<dbReference type="InterPro" id="IPR036724">
    <property type="entry name" value="Cobalamin-bd_sf"/>
</dbReference>
<comment type="caution">
    <text evidence="6">The sequence shown here is derived from an EMBL/GenBank/DDBJ whole genome shotgun (WGS) entry which is preliminary data.</text>
</comment>
<evidence type="ECO:0000259" key="5">
    <source>
        <dbReference type="PROSITE" id="PS50937"/>
    </source>
</evidence>
<evidence type="ECO:0000313" key="6">
    <source>
        <dbReference type="EMBL" id="RIJ49481.1"/>
    </source>
</evidence>
<dbReference type="Gene3D" id="3.40.50.280">
    <property type="entry name" value="Cobalamin-binding domain"/>
    <property type="match status" value="1"/>
</dbReference>
<dbReference type="SMART" id="SM00422">
    <property type="entry name" value="HTH_MERR"/>
    <property type="match status" value="1"/>
</dbReference>
<dbReference type="InterPro" id="IPR047057">
    <property type="entry name" value="MerR_fam"/>
</dbReference>
<evidence type="ECO:0000256" key="3">
    <source>
        <dbReference type="ARBA" id="ARBA00023125"/>
    </source>
</evidence>
<dbReference type="AlphaFoldDB" id="A0A399T5M0"/>
<dbReference type="CDD" id="cd01104">
    <property type="entry name" value="HTH_MlrA-CarA"/>
    <property type="match status" value="1"/>
</dbReference>
<dbReference type="GO" id="GO:0046872">
    <property type="term" value="F:metal ion binding"/>
    <property type="evidence" value="ECO:0007669"/>
    <property type="project" value="InterPro"/>
</dbReference>
<dbReference type="Pfam" id="PF13411">
    <property type="entry name" value="MerR_1"/>
    <property type="match status" value="1"/>
</dbReference>
<protein>
    <submittedName>
        <fullName evidence="6">MerR family transcriptional regulator</fullName>
    </submittedName>
</protein>
<dbReference type="Gene3D" id="1.10.1240.10">
    <property type="entry name" value="Methionine synthase domain"/>
    <property type="match status" value="1"/>
</dbReference>
<keyword evidence="2" id="KW-0805">Transcription regulation</keyword>
<proteinExistence type="predicted"/>
<organism evidence="6 7">
    <name type="scientific">Maribellus luteus</name>
    <dbReference type="NCBI Taxonomy" id="2305463"/>
    <lineage>
        <taxon>Bacteria</taxon>
        <taxon>Pseudomonadati</taxon>
        <taxon>Bacteroidota</taxon>
        <taxon>Bacteroidia</taxon>
        <taxon>Marinilabiliales</taxon>
        <taxon>Prolixibacteraceae</taxon>
        <taxon>Maribellus</taxon>
    </lineage>
</organism>
<dbReference type="Gene3D" id="1.10.1660.10">
    <property type="match status" value="1"/>
</dbReference>
<dbReference type="SUPFAM" id="SSF46955">
    <property type="entry name" value="Putative DNA-binding domain"/>
    <property type="match status" value="1"/>
</dbReference>
<keyword evidence="3" id="KW-0238">DNA-binding</keyword>
<dbReference type="InterPro" id="IPR009061">
    <property type="entry name" value="DNA-bd_dom_put_sf"/>
</dbReference>
<dbReference type="InterPro" id="IPR003759">
    <property type="entry name" value="Cbl-bd_cap"/>
</dbReference>
<dbReference type="GO" id="GO:0031419">
    <property type="term" value="F:cobalamin binding"/>
    <property type="evidence" value="ECO:0007669"/>
    <property type="project" value="InterPro"/>
</dbReference>
<dbReference type="OrthoDB" id="9800334at2"/>
<evidence type="ECO:0000256" key="1">
    <source>
        <dbReference type="ARBA" id="ARBA00022491"/>
    </source>
</evidence>
<dbReference type="EMBL" id="QWGR01000003">
    <property type="protein sequence ID" value="RIJ49481.1"/>
    <property type="molecule type" value="Genomic_DNA"/>
</dbReference>
<keyword evidence="4" id="KW-0804">Transcription</keyword>
<dbReference type="PANTHER" id="PTHR30204:SF69">
    <property type="entry name" value="MERR-FAMILY TRANSCRIPTIONAL REGULATOR"/>
    <property type="match status" value="1"/>
</dbReference>
<dbReference type="RefSeq" id="WP_119437368.1">
    <property type="nucleotide sequence ID" value="NZ_QWGR01000003.1"/>
</dbReference>
<reference evidence="6 7" key="1">
    <citation type="submission" date="2018-08" db="EMBL/GenBank/DDBJ databases">
        <title>Pallidiluteibacterium maritimus gen. nov., sp. nov., isolated from coastal sediment.</title>
        <authorList>
            <person name="Zhou L.Y."/>
        </authorList>
    </citation>
    <scope>NUCLEOTIDE SEQUENCE [LARGE SCALE GENOMIC DNA]</scope>
    <source>
        <strain evidence="6 7">XSD2</strain>
    </source>
</reference>
<name>A0A399T5M0_9BACT</name>
<keyword evidence="7" id="KW-1185">Reference proteome</keyword>
<dbReference type="Proteomes" id="UP000265926">
    <property type="component" value="Unassembled WGS sequence"/>
</dbReference>
<evidence type="ECO:0000313" key="7">
    <source>
        <dbReference type="Proteomes" id="UP000265926"/>
    </source>
</evidence>
<dbReference type="Pfam" id="PF02607">
    <property type="entry name" value="B12-binding_2"/>
    <property type="match status" value="1"/>
</dbReference>
<dbReference type="GO" id="GO:0003700">
    <property type="term" value="F:DNA-binding transcription factor activity"/>
    <property type="evidence" value="ECO:0007669"/>
    <property type="project" value="InterPro"/>
</dbReference>
<gene>
    <name evidence="6" type="ORF">D1614_08050</name>
</gene>
<evidence type="ECO:0000256" key="4">
    <source>
        <dbReference type="ARBA" id="ARBA00023163"/>
    </source>
</evidence>
<dbReference type="PROSITE" id="PS50937">
    <property type="entry name" value="HTH_MERR_2"/>
    <property type="match status" value="1"/>
</dbReference>